<reference evidence="1 2" key="1">
    <citation type="journal article" date="2021" name="bioRxiv">
        <title>Chromosome-scale and haplotype-resolved genome assembly of a tetraploid potato cultivar.</title>
        <authorList>
            <person name="Sun H."/>
            <person name="Jiao W.-B."/>
            <person name="Krause K."/>
            <person name="Campoy J.A."/>
            <person name="Goel M."/>
            <person name="Folz-Donahue K."/>
            <person name="Kukat C."/>
            <person name="Huettel B."/>
            <person name="Schneeberger K."/>
        </authorList>
    </citation>
    <scope>NUCLEOTIDE SEQUENCE [LARGE SCALE GENOMIC DNA]</scope>
    <source>
        <strain evidence="1">SolTubOtavaFocal</strain>
        <tissue evidence="1">Leaves</tissue>
    </source>
</reference>
<proteinExistence type="predicted"/>
<dbReference type="EMBL" id="JAIVGD010000013">
    <property type="protein sequence ID" value="KAH0761685.1"/>
    <property type="molecule type" value="Genomic_DNA"/>
</dbReference>
<accession>A0ABQ7VC67</accession>
<keyword evidence="2" id="KW-1185">Reference proteome</keyword>
<evidence type="ECO:0000313" key="1">
    <source>
        <dbReference type="EMBL" id="KAH0761685.1"/>
    </source>
</evidence>
<dbReference type="Proteomes" id="UP000826656">
    <property type="component" value="Unassembled WGS sequence"/>
</dbReference>
<comment type="caution">
    <text evidence="1">The sequence shown here is derived from an EMBL/GenBank/DDBJ whole genome shotgun (WGS) entry which is preliminary data.</text>
</comment>
<protein>
    <recommendedName>
        <fullName evidence="3">Reverse transcriptase zinc-binding domain-containing protein</fullName>
    </recommendedName>
</protein>
<evidence type="ECO:0008006" key="3">
    <source>
        <dbReference type="Google" id="ProtNLM"/>
    </source>
</evidence>
<name>A0ABQ7VC67_SOLTU</name>
<sequence>MHASLKTCCKDREAFVLCNRCFLCEEAAESASHLLIKCGQSTQFYVGWNGQCHLSLNMRNLLECRQHQRVDIRAKEIWRTIPSCIMWMGFDITDYPVQSAMTTVYPMPYYLNDPKNVGIQ</sequence>
<gene>
    <name evidence="1" type="ORF">KY290_017758</name>
</gene>
<organism evidence="1 2">
    <name type="scientific">Solanum tuberosum</name>
    <name type="common">Potato</name>
    <dbReference type="NCBI Taxonomy" id="4113"/>
    <lineage>
        <taxon>Eukaryota</taxon>
        <taxon>Viridiplantae</taxon>
        <taxon>Streptophyta</taxon>
        <taxon>Embryophyta</taxon>
        <taxon>Tracheophyta</taxon>
        <taxon>Spermatophyta</taxon>
        <taxon>Magnoliopsida</taxon>
        <taxon>eudicotyledons</taxon>
        <taxon>Gunneridae</taxon>
        <taxon>Pentapetalae</taxon>
        <taxon>asterids</taxon>
        <taxon>lamiids</taxon>
        <taxon>Solanales</taxon>
        <taxon>Solanaceae</taxon>
        <taxon>Solanoideae</taxon>
        <taxon>Solaneae</taxon>
        <taxon>Solanum</taxon>
    </lineage>
</organism>
<evidence type="ECO:0000313" key="2">
    <source>
        <dbReference type="Proteomes" id="UP000826656"/>
    </source>
</evidence>